<evidence type="ECO:0000259" key="1">
    <source>
        <dbReference type="Pfam" id="PF13298"/>
    </source>
</evidence>
<comment type="caution">
    <text evidence="2">The sequence shown here is derived from an EMBL/GenBank/DDBJ whole genome shotgun (WGS) entry which is preliminary data.</text>
</comment>
<proteinExistence type="predicted"/>
<reference evidence="2 3" key="1">
    <citation type="submission" date="2019-02" db="EMBL/GenBank/DDBJ databases">
        <title>Kribbella capetownensis sp. nov. and Kribbella speibonae sp. nov., isolated from soil.</title>
        <authorList>
            <person name="Curtis S.M."/>
            <person name="Norton I."/>
            <person name="Everest G.J."/>
            <person name="Meyers P.R."/>
        </authorList>
    </citation>
    <scope>NUCLEOTIDE SEQUENCE [LARGE SCALE GENOMIC DNA]</scope>
    <source>
        <strain evidence="2 3">KCTC 29219</strain>
    </source>
</reference>
<dbReference type="PANTHER" id="PTHR39465">
    <property type="entry name" value="DNA LIGASE D, 3'-PHOSPHOESTERASE DOMAIN"/>
    <property type="match status" value="1"/>
</dbReference>
<protein>
    <submittedName>
        <fullName evidence="2">3'-phosphoesterase</fullName>
    </submittedName>
</protein>
<dbReference type="AlphaFoldDB" id="A0A4R0H1W6"/>
<feature type="domain" description="DNA ligase D 3'-phosphoesterase" evidence="1">
    <location>
        <begin position="53"/>
        <end position="166"/>
    </location>
</feature>
<dbReference type="InterPro" id="IPR014144">
    <property type="entry name" value="LigD_PE_domain"/>
</dbReference>
<sequence>MGTCLGTGADDGGSLWGPVSRPVASVQPQHDRPLAVTRIHPGAQLSKPIFVVQLHDARRLHYDVRLEVDGVLKSWAVPRGPSLDPIVKRLAVFTTDHDLEYASYEGVHRDAQYGSGAVIVWDAGVYTNLTRDDRRQLVDPAEAIERGHLKVQLHGVKLNGAWAFTRTGGDWLLVKVKDADADPALDLTVTEPRSVLSGLTIEEMAAS</sequence>
<gene>
    <name evidence="2" type="ORF">E0H45_35370</name>
</gene>
<dbReference type="Proteomes" id="UP000292346">
    <property type="component" value="Unassembled WGS sequence"/>
</dbReference>
<evidence type="ECO:0000313" key="2">
    <source>
        <dbReference type="EMBL" id="TCC04507.1"/>
    </source>
</evidence>
<name>A0A4R0H1W6_9ACTN</name>
<dbReference type="EMBL" id="SJJZ01000004">
    <property type="protein sequence ID" value="TCC04507.1"/>
    <property type="molecule type" value="Genomic_DNA"/>
</dbReference>
<dbReference type="PANTHER" id="PTHR39465:SF1">
    <property type="entry name" value="DNA LIGASE D 3'-PHOSPHOESTERASE DOMAIN-CONTAINING PROTEIN"/>
    <property type="match status" value="1"/>
</dbReference>
<accession>A0A4R0H1W6</accession>
<organism evidence="2 3">
    <name type="scientific">Kribbella soli</name>
    <dbReference type="NCBI Taxonomy" id="1124743"/>
    <lineage>
        <taxon>Bacteria</taxon>
        <taxon>Bacillati</taxon>
        <taxon>Actinomycetota</taxon>
        <taxon>Actinomycetes</taxon>
        <taxon>Propionibacteriales</taxon>
        <taxon>Kribbellaceae</taxon>
        <taxon>Kribbella</taxon>
    </lineage>
</organism>
<evidence type="ECO:0000313" key="3">
    <source>
        <dbReference type="Proteomes" id="UP000292346"/>
    </source>
</evidence>
<keyword evidence="3" id="KW-1185">Reference proteome</keyword>
<dbReference type="OrthoDB" id="9802472at2"/>
<dbReference type="Pfam" id="PF13298">
    <property type="entry name" value="LigD_N"/>
    <property type="match status" value="1"/>
</dbReference>
<dbReference type="NCBIfam" id="TIGR02777">
    <property type="entry name" value="LigD_PE_dom"/>
    <property type="match status" value="1"/>
</dbReference>